<dbReference type="AlphaFoldDB" id="A0A1F5YQY9"/>
<dbReference type="SUPFAM" id="SSF103473">
    <property type="entry name" value="MFS general substrate transporter"/>
    <property type="match status" value="1"/>
</dbReference>
<feature type="transmembrane region" description="Helical" evidence="1">
    <location>
        <begin position="207"/>
        <end position="225"/>
    </location>
</feature>
<proteinExistence type="predicted"/>
<sequence>MIIGLIVSAVSLVVFGSATNGMMIAVAAIIGGVGEAFYFGANMALLYDALKAFGRQKDFAAIRANCVLSAQAGIIIGGVIGGYLYTVAKGLPYFANAASLLLCAVAVSGMFESRVHAAAIRLHDTARTIANGFRETFRQGHIRRLSAYYIMVGGITWTWQIYLNQIFASEIGYGEVAKGWLFAGVRLMNALVLIGLARATGFSKRRIFYYFPLIMLISTFPALIPNAYVNTFLLFTMTLSASSRFTFLDAVVNDEVSSTYRATVLSTLNLFVRIIHITGVTLAGPIIDAAGSKWVYALGGIVTLSVILPLAAVLARPKAEAAAVPALTNLDEGKT</sequence>
<keyword evidence="1" id="KW-1133">Transmembrane helix</keyword>
<dbReference type="Gene3D" id="1.20.1250.20">
    <property type="entry name" value="MFS general substrate transporter like domains"/>
    <property type="match status" value="1"/>
</dbReference>
<feature type="transmembrane region" description="Helical" evidence="1">
    <location>
        <begin position="91"/>
        <end position="111"/>
    </location>
</feature>
<protein>
    <recommendedName>
        <fullName evidence="4">Major facilitator superfamily (MFS) profile domain-containing protein</fullName>
    </recommendedName>
</protein>
<keyword evidence="1" id="KW-0472">Membrane</keyword>
<feature type="transmembrane region" description="Helical" evidence="1">
    <location>
        <begin position="147"/>
        <end position="168"/>
    </location>
</feature>
<keyword evidence="1" id="KW-0812">Transmembrane</keyword>
<name>A0A1F5YQY9_9BACT</name>
<evidence type="ECO:0008006" key="4">
    <source>
        <dbReference type="Google" id="ProtNLM"/>
    </source>
</evidence>
<dbReference type="PANTHER" id="PTHR23530">
    <property type="entry name" value="TRANSPORT PROTEIN-RELATED"/>
    <property type="match status" value="1"/>
</dbReference>
<gene>
    <name evidence="2" type="ORF">A2Z33_01935</name>
</gene>
<dbReference type="Pfam" id="PF07690">
    <property type="entry name" value="MFS_1"/>
    <property type="match status" value="1"/>
</dbReference>
<accession>A0A1F5YQY9</accession>
<reference evidence="2 3" key="1">
    <citation type="journal article" date="2016" name="Nat. Commun.">
        <title>Thousands of microbial genomes shed light on interconnected biogeochemical processes in an aquifer system.</title>
        <authorList>
            <person name="Anantharaman K."/>
            <person name="Brown C.T."/>
            <person name="Hug L.A."/>
            <person name="Sharon I."/>
            <person name="Castelle C.J."/>
            <person name="Probst A.J."/>
            <person name="Thomas B.C."/>
            <person name="Singh A."/>
            <person name="Wilkins M.J."/>
            <person name="Karaoz U."/>
            <person name="Brodie E.L."/>
            <person name="Williams K.H."/>
            <person name="Hubbard S.S."/>
            <person name="Banfield J.F."/>
        </authorList>
    </citation>
    <scope>NUCLEOTIDE SEQUENCE [LARGE SCALE GENOMIC DNA]</scope>
</reference>
<dbReference type="GO" id="GO:0022857">
    <property type="term" value="F:transmembrane transporter activity"/>
    <property type="evidence" value="ECO:0007669"/>
    <property type="project" value="InterPro"/>
</dbReference>
<dbReference type="Proteomes" id="UP000178448">
    <property type="component" value="Unassembled WGS sequence"/>
</dbReference>
<evidence type="ECO:0000256" key="1">
    <source>
        <dbReference type="SAM" id="Phobius"/>
    </source>
</evidence>
<dbReference type="InterPro" id="IPR053160">
    <property type="entry name" value="MFS_DHA3_Transporter"/>
</dbReference>
<organism evidence="2 3">
    <name type="scientific">Candidatus Gottesmanbacteria bacterium RBG_16_52_11</name>
    <dbReference type="NCBI Taxonomy" id="1798374"/>
    <lineage>
        <taxon>Bacteria</taxon>
        <taxon>Candidatus Gottesmaniibacteriota</taxon>
    </lineage>
</organism>
<feature type="transmembrane region" description="Helical" evidence="1">
    <location>
        <begin position="293"/>
        <end position="315"/>
    </location>
</feature>
<comment type="caution">
    <text evidence="2">The sequence shown here is derived from an EMBL/GenBank/DDBJ whole genome shotgun (WGS) entry which is preliminary data.</text>
</comment>
<dbReference type="EMBL" id="MFJD01000007">
    <property type="protein sequence ID" value="OGG02536.1"/>
    <property type="molecule type" value="Genomic_DNA"/>
</dbReference>
<feature type="transmembrane region" description="Helical" evidence="1">
    <location>
        <begin position="180"/>
        <end position="200"/>
    </location>
</feature>
<evidence type="ECO:0000313" key="2">
    <source>
        <dbReference type="EMBL" id="OGG02536.1"/>
    </source>
</evidence>
<dbReference type="InterPro" id="IPR011701">
    <property type="entry name" value="MFS"/>
</dbReference>
<evidence type="ECO:0000313" key="3">
    <source>
        <dbReference type="Proteomes" id="UP000178448"/>
    </source>
</evidence>
<feature type="transmembrane region" description="Helical" evidence="1">
    <location>
        <begin position="66"/>
        <end position="85"/>
    </location>
</feature>
<feature type="transmembrane region" description="Helical" evidence="1">
    <location>
        <begin position="264"/>
        <end position="287"/>
    </location>
</feature>
<dbReference type="PANTHER" id="PTHR23530:SF1">
    <property type="entry name" value="PERMEASE, MAJOR FACILITATOR SUPERFAMILY-RELATED"/>
    <property type="match status" value="1"/>
</dbReference>
<dbReference type="InterPro" id="IPR036259">
    <property type="entry name" value="MFS_trans_sf"/>
</dbReference>